<dbReference type="SUPFAM" id="SSF52833">
    <property type="entry name" value="Thioredoxin-like"/>
    <property type="match status" value="1"/>
</dbReference>
<evidence type="ECO:0000313" key="2">
    <source>
        <dbReference type="EMBL" id="MCG7322564.1"/>
    </source>
</evidence>
<dbReference type="Gene3D" id="3.40.30.10">
    <property type="entry name" value="Glutaredoxin"/>
    <property type="match status" value="1"/>
</dbReference>
<protein>
    <submittedName>
        <fullName evidence="2">Glutaredoxin family protein</fullName>
    </submittedName>
</protein>
<sequence>MTVTVYSTGPSCMRCTLTKKALAKEGVPFVEVDVRENPDARAYITEDLGYSEAPVCIVEDGTGEDHWSGFRPDNIKRVAKRAILPSDATREARSPAR</sequence>
<gene>
    <name evidence="2" type="ORF">MHL29_11820</name>
</gene>
<accession>A0ABS9Q3V3</accession>
<dbReference type="CDD" id="cd02976">
    <property type="entry name" value="NrdH"/>
    <property type="match status" value="1"/>
</dbReference>
<evidence type="ECO:0000313" key="3">
    <source>
        <dbReference type="Proteomes" id="UP001521931"/>
    </source>
</evidence>
<dbReference type="Proteomes" id="UP001521931">
    <property type="component" value="Unassembled WGS sequence"/>
</dbReference>
<reference evidence="2 3" key="1">
    <citation type="submission" date="2022-02" db="EMBL/GenBank/DDBJ databases">
        <title>Uncovering new skin microbiome diversity through culturing and metagenomics.</title>
        <authorList>
            <person name="Conlan S."/>
            <person name="Deming C."/>
            <person name="Nisc Comparative Sequencing Program N."/>
            <person name="Segre J.A."/>
        </authorList>
    </citation>
    <scope>NUCLEOTIDE SEQUENCE [LARGE SCALE GENOMIC DNA]</scope>
    <source>
        <strain evidence="2 3">ACRQZ</strain>
    </source>
</reference>
<dbReference type="EMBL" id="JAKRCV010000038">
    <property type="protein sequence ID" value="MCG7322564.1"/>
    <property type="molecule type" value="Genomic_DNA"/>
</dbReference>
<proteinExistence type="predicted"/>
<keyword evidence="3" id="KW-1185">Reference proteome</keyword>
<name>A0ABS9Q3V3_9MICO</name>
<dbReference type="InterPro" id="IPR002109">
    <property type="entry name" value="Glutaredoxin"/>
</dbReference>
<dbReference type="PROSITE" id="PS51354">
    <property type="entry name" value="GLUTAREDOXIN_2"/>
    <property type="match status" value="1"/>
</dbReference>
<feature type="domain" description="Glutaredoxin" evidence="1">
    <location>
        <begin position="3"/>
        <end position="59"/>
    </location>
</feature>
<dbReference type="InterPro" id="IPR036249">
    <property type="entry name" value="Thioredoxin-like_sf"/>
</dbReference>
<dbReference type="Pfam" id="PF00462">
    <property type="entry name" value="Glutaredoxin"/>
    <property type="match status" value="1"/>
</dbReference>
<comment type="caution">
    <text evidence="2">The sequence shown here is derived from an EMBL/GenBank/DDBJ whole genome shotgun (WGS) entry which is preliminary data.</text>
</comment>
<organism evidence="2 3">
    <name type="scientific">Arsenicicoccus bolidensis</name>
    <dbReference type="NCBI Taxonomy" id="229480"/>
    <lineage>
        <taxon>Bacteria</taxon>
        <taxon>Bacillati</taxon>
        <taxon>Actinomycetota</taxon>
        <taxon>Actinomycetes</taxon>
        <taxon>Micrococcales</taxon>
        <taxon>Intrasporangiaceae</taxon>
        <taxon>Arsenicicoccus</taxon>
    </lineage>
</organism>
<evidence type="ECO:0000259" key="1">
    <source>
        <dbReference type="Pfam" id="PF00462"/>
    </source>
</evidence>